<dbReference type="InterPro" id="IPR040305">
    <property type="entry name" value="At1g75730-like"/>
</dbReference>
<comment type="caution">
    <text evidence="1">The sequence shown here is derived from an EMBL/GenBank/DDBJ whole genome shotgun (WGS) entry which is preliminary data.</text>
</comment>
<dbReference type="EMBL" id="JAUIZM010000001">
    <property type="protein sequence ID" value="KAK1401527.1"/>
    <property type="molecule type" value="Genomic_DNA"/>
</dbReference>
<gene>
    <name evidence="1" type="ORF">POM88_001132</name>
</gene>
<evidence type="ECO:0000313" key="2">
    <source>
        <dbReference type="Proteomes" id="UP001237642"/>
    </source>
</evidence>
<organism evidence="1 2">
    <name type="scientific">Heracleum sosnowskyi</name>
    <dbReference type="NCBI Taxonomy" id="360622"/>
    <lineage>
        <taxon>Eukaryota</taxon>
        <taxon>Viridiplantae</taxon>
        <taxon>Streptophyta</taxon>
        <taxon>Embryophyta</taxon>
        <taxon>Tracheophyta</taxon>
        <taxon>Spermatophyta</taxon>
        <taxon>Magnoliopsida</taxon>
        <taxon>eudicotyledons</taxon>
        <taxon>Gunneridae</taxon>
        <taxon>Pentapetalae</taxon>
        <taxon>asterids</taxon>
        <taxon>campanulids</taxon>
        <taxon>Apiales</taxon>
        <taxon>Apiaceae</taxon>
        <taxon>Apioideae</taxon>
        <taxon>apioid superclade</taxon>
        <taxon>Tordylieae</taxon>
        <taxon>Tordyliinae</taxon>
        <taxon>Heracleum</taxon>
    </lineage>
</organism>
<sequence>MWKVPLFCSRSRTTFFYTIGVLVFVEDSNLKRAKPSRFSSASTHLSTHSGLDFKKMRRDKVRRLSFVDTLCDNTPDSEMPCVQSDDEEDEYHPCCTKSKRIKLPTKVNLQFFDDFQKVDHSSVPRKLRSGSLSVFTLSVFFTNFFSQIYLMLENSRKGKYWIFGSATRGTGSKHNGHLEICKLPELLFYLHYCAGINCLAILKSPVPDGNDCLFTGSRDGT</sequence>
<reference evidence="1" key="2">
    <citation type="submission" date="2023-05" db="EMBL/GenBank/DDBJ databases">
        <authorList>
            <person name="Schelkunov M.I."/>
        </authorList>
    </citation>
    <scope>NUCLEOTIDE SEQUENCE</scope>
    <source>
        <strain evidence="1">Hsosn_3</strain>
        <tissue evidence="1">Leaf</tissue>
    </source>
</reference>
<dbReference type="PANTHER" id="PTHR34792:SF1">
    <property type="entry name" value="OS02G0121500 PROTEIN"/>
    <property type="match status" value="1"/>
</dbReference>
<accession>A0AAD8JBX9</accession>
<keyword evidence="2" id="KW-1185">Reference proteome</keyword>
<name>A0AAD8JBX9_9APIA</name>
<dbReference type="Proteomes" id="UP001237642">
    <property type="component" value="Unassembled WGS sequence"/>
</dbReference>
<reference evidence="1" key="1">
    <citation type="submission" date="2023-02" db="EMBL/GenBank/DDBJ databases">
        <title>Genome of toxic invasive species Heracleum sosnowskyi carries increased number of genes despite the absence of recent whole-genome duplications.</title>
        <authorList>
            <person name="Schelkunov M."/>
            <person name="Shtratnikova V."/>
            <person name="Makarenko M."/>
            <person name="Klepikova A."/>
            <person name="Omelchenko D."/>
            <person name="Novikova G."/>
            <person name="Obukhova E."/>
            <person name="Bogdanov V."/>
            <person name="Penin A."/>
            <person name="Logacheva M."/>
        </authorList>
    </citation>
    <scope>NUCLEOTIDE SEQUENCE</scope>
    <source>
        <strain evidence="1">Hsosn_3</strain>
        <tissue evidence="1">Leaf</tissue>
    </source>
</reference>
<protein>
    <submittedName>
        <fullName evidence="1">Uncharacterized protein</fullName>
    </submittedName>
</protein>
<evidence type="ECO:0000313" key="1">
    <source>
        <dbReference type="EMBL" id="KAK1401527.1"/>
    </source>
</evidence>
<dbReference type="PANTHER" id="PTHR34792">
    <property type="entry name" value="OS02G0121500 PROTEIN"/>
    <property type="match status" value="1"/>
</dbReference>
<proteinExistence type="predicted"/>
<dbReference type="AlphaFoldDB" id="A0AAD8JBX9"/>